<name>A0ACC2D453_DIPCM</name>
<accession>A0ACC2D453</accession>
<protein>
    <submittedName>
        <fullName evidence="1">Uncharacterized protein</fullName>
    </submittedName>
</protein>
<comment type="caution">
    <text evidence="1">The sequence shown here is derived from an EMBL/GenBank/DDBJ whole genome shotgun (WGS) entry which is preliminary data.</text>
</comment>
<gene>
    <name evidence="1" type="ORF">O6H91_07G024400</name>
</gene>
<organism evidence="1 2">
    <name type="scientific">Diphasiastrum complanatum</name>
    <name type="common">Issler's clubmoss</name>
    <name type="synonym">Lycopodium complanatum</name>
    <dbReference type="NCBI Taxonomy" id="34168"/>
    <lineage>
        <taxon>Eukaryota</taxon>
        <taxon>Viridiplantae</taxon>
        <taxon>Streptophyta</taxon>
        <taxon>Embryophyta</taxon>
        <taxon>Tracheophyta</taxon>
        <taxon>Lycopodiopsida</taxon>
        <taxon>Lycopodiales</taxon>
        <taxon>Lycopodiaceae</taxon>
        <taxon>Lycopodioideae</taxon>
        <taxon>Diphasiastrum</taxon>
    </lineage>
</organism>
<evidence type="ECO:0000313" key="1">
    <source>
        <dbReference type="EMBL" id="KAJ7548732.1"/>
    </source>
</evidence>
<evidence type="ECO:0000313" key="2">
    <source>
        <dbReference type="Proteomes" id="UP001162992"/>
    </source>
</evidence>
<sequence>MDPLEKLLTDSDISECNELAAFKVESKIANFFSYALRNVVHLFNRMPTGTLLAYNILQSASADNASCDIFTKLKTGSLLGFWGMASFILAFTDSYRAPNGDVYFGLATPTGMWTPQIRLSPKESAPYKITAVDFVHATLSVLVFAVSSVSSDDVVYCFFPYLPQIIVKSSPALTSLISALIFIFYPSNRHGINYPTTMSR</sequence>
<keyword evidence="2" id="KW-1185">Reference proteome</keyword>
<dbReference type="EMBL" id="CM055098">
    <property type="protein sequence ID" value="KAJ7548732.1"/>
    <property type="molecule type" value="Genomic_DNA"/>
</dbReference>
<reference evidence="2" key="1">
    <citation type="journal article" date="2024" name="Proc. Natl. Acad. Sci. U.S.A.">
        <title>Extraordinary preservation of gene collinearity over three hundred million years revealed in homosporous lycophytes.</title>
        <authorList>
            <person name="Li C."/>
            <person name="Wickell D."/>
            <person name="Kuo L.Y."/>
            <person name="Chen X."/>
            <person name="Nie B."/>
            <person name="Liao X."/>
            <person name="Peng D."/>
            <person name="Ji J."/>
            <person name="Jenkins J."/>
            <person name="Williams M."/>
            <person name="Shu S."/>
            <person name="Plott C."/>
            <person name="Barry K."/>
            <person name="Rajasekar S."/>
            <person name="Grimwood J."/>
            <person name="Han X."/>
            <person name="Sun S."/>
            <person name="Hou Z."/>
            <person name="He W."/>
            <person name="Dai G."/>
            <person name="Sun C."/>
            <person name="Schmutz J."/>
            <person name="Leebens-Mack J.H."/>
            <person name="Li F.W."/>
            <person name="Wang L."/>
        </authorList>
    </citation>
    <scope>NUCLEOTIDE SEQUENCE [LARGE SCALE GENOMIC DNA]</scope>
    <source>
        <strain evidence="2">cv. PW_Plant_1</strain>
    </source>
</reference>
<proteinExistence type="predicted"/>
<dbReference type="Proteomes" id="UP001162992">
    <property type="component" value="Chromosome 7"/>
</dbReference>